<evidence type="ECO:0000256" key="1">
    <source>
        <dbReference type="SAM" id="Phobius"/>
    </source>
</evidence>
<dbReference type="GO" id="GO:0000155">
    <property type="term" value="F:phosphorelay sensor kinase activity"/>
    <property type="evidence" value="ECO:0007669"/>
    <property type="project" value="InterPro"/>
</dbReference>
<dbReference type="AlphaFoldDB" id="A0A1G9HYV1"/>
<feature type="transmembrane region" description="Helical" evidence="1">
    <location>
        <begin position="124"/>
        <end position="147"/>
    </location>
</feature>
<evidence type="ECO:0000259" key="2">
    <source>
        <dbReference type="Pfam" id="PF06580"/>
    </source>
</evidence>
<keyword evidence="4" id="KW-1185">Reference proteome</keyword>
<feature type="domain" description="Signal transduction histidine kinase internal region" evidence="2">
    <location>
        <begin position="167"/>
        <end position="244"/>
    </location>
</feature>
<feature type="transmembrane region" description="Helical" evidence="1">
    <location>
        <begin position="46"/>
        <end position="64"/>
    </location>
</feature>
<organism evidence="3 4">
    <name type="scientific">Siphonobacter aquaeclarae</name>
    <dbReference type="NCBI Taxonomy" id="563176"/>
    <lineage>
        <taxon>Bacteria</taxon>
        <taxon>Pseudomonadati</taxon>
        <taxon>Bacteroidota</taxon>
        <taxon>Cytophagia</taxon>
        <taxon>Cytophagales</taxon>
        <taxon>Cytophagaceae</taxon>
        <taxon>Siphonobacter</taxon>
    </lineage>
</organism>
<dbReference type="InterPro" id="IPR010559">
    <property type="entry name" value="Sig_transdc_His_kin_internal"/>
</dbReference>
<proteinExistence type="predicted"/>
<dbReference type="PANTHER" id="PTHR34220:SF7">
    <property type="entry name" value="SENSOR HISTIDINE KINASE YPDA"/>
    <property type="match status" value="1"/>
</dbReference>
<name>A0A1G9HYV1_9BACT</name>
<reference evidence="3 4" key="1">
    <citation type="submission" date="2016-10" db="EMBL/GenBank/DDBJ databases">
        <authorList>
            <person name="de Groot N.N."/>
        </authorList>
    </citation>
    <scope>NUCLEOTIDE SEQUENCE [LARGE SCALE GENOMIC DNA]</scope>
    <source>
        <strain evidence="3 4">DSM 21668</strain>
    </source>
</reference>
<dbReference type="EMBL" id="FNGS01000001">
    <property type="protein sequence ID" value="SDL18032.1"/>
    <property type="molecule type" value="Genomic_DNA"/>
</dbReference>
<dbReference type="PANTHER" id="PTHR34220">
    <property type="entry name" value="SENSOR HISTIDINE KINASE YPDA"/>
    <property type="match status" value="1"/>
</dbReference>
<dbReference type="Proteomes" id="UP000198901">
    <property type="component" value="Unassembled WGS sequence"/>
</dbReference>
<evidence type="ECO:0000313" key="4">
    <source>
        <dbReference type="Proteomes" id="UP000198901"/>
    </source>
</evidence>
<keyword evidence="1" id="KW-0812">Transmembrane</keyword>
<keyword evidence="3" id="KW-0418">Kinase</keyword>
<keyword evidence="1" id="KW-1133">Transmembrane helix</keyword>
<feature type="transmembrane region" description="Helical" evidence="1">
    <location>
        <begin position="85"/>
        <end position="104"/>
    </location>
</feature>
<dbReference type="Pfam" id="PF06580">
    <property type="entry name" value="His_kinase"/>
    <property type="match status" value="1"/>
</dbReference>
<dbReference type="STRING" id="563176.SAMN04488090_0263"/>
<feature type="transmembrane region" description="Helical" evidence="1">
    <location>
        <begin position="12"/>
        <end position="34"/>
    </location>
</feature>
<protein>
    <submittedName>
        <fullName evidence="3">Histidine kinase</fullName>
    </submittedName>
</protein>
<dbReference type="GO" id="GO:0016020">
    <property type="term" value="C:membrane"/>
    <property type="evidence" value="ECO:0007669"/>
    <property type="project" value="InterPro"/>
</dbReference>
<evidence type="ECO:0000313" key="3">
    <source>
        <dbReference type="EMBL" id="SDL18032.1"/>
    </source>
</evidence>
<keyword evidence="3" id="KW-0808">Transferase</keyword>
<sequence>MKDYGHLFRQRQGFFTWAFFMLVPWLIPLTGWLFWGKSYFATGENFTQGTLIIAVLVLVGCLIPRVLAQRVIRLYPEPRQSMRRVGLMAAGFVASGVTFAWLVLRVFHTFHLLGFSYQPRTALWVLVTMTGVNIVAAGLIEIAYAFWQWKTTEMERQQLDQQRLMSQLDHVKQQVNPHFLFNSLNSLSVLIGEDTTRAEQFVDEMATVYRYLLQSGPRQGWTTLEAELQFTKAYFYLIHTRYGKGVELSITVPADRHLLFLPHLTLQILIDNALKHNVVSVARPLRIEIGMADEVTLRIRNNLQRKSSALDPDGNRLDSLCDRYFLMGKGIVRISVDLDHYSVEIPLLREIS</sequence>
<accession>A0A1G9HYV1</accession>
<gene>
    <name evidence="3" type="ORF">SAMN04488090_0263</name>
</gene>
<dbReference type="InterPro" id="IPR050640">
    <property type="entry name" value="Bact_2-comp_sensor_kinase"/>
</dbReference>
<keyword evidence="1" id="KW-0472">Membrane</keyword>
<dbReference type="OrthoDB" id="927174at2"/>